<reference evidence="7" key="1">
    <citation type="submission" date="2023-03" db="EMBL/GenBank/DDBJ databases">
        <authorList>
            <person name="Julca I."/>
        </authorList>
    </citation>
    <scope>NUCLEOTIDE SEQUENCE</scope>
</reference>
<evidence type="ECO:0000256" key="1">
    <source>
        <dbReference type="ARBA" id="ARBA00004123"/>
    </source>
</evidence>
<protein>
    <recommendedName>
        <fullName evidence="6">DNA-directed RNA polymerase III subunit RPC6</fullName>
        <shortName evidence="6">RNA polymerase III subunit C6</shortName>
    </recommendedName>
</protein>
<dbReference type="GO" id="GO:0005666">
    <property type="term" value="C:RNA polymerase III complex"/>
    <property type="evidence" value="ECO:0007669"/>
    <property type="project" value="UniProtKB-UniRule"/>
</dbReference>
<keyword evidence="4 6" id="KW-0804">Transcription</keyword>
<dbReference type="Pfam" id="PF05158">
    <property type="entry name" value="RNA_pol_Rpc34"/>
    <property type="match status" value="1"/>
</dbReference>
<dbReference type="GO" id="GO:0005654">
    <property type="term" value="C:nucleoplasm"/>
    <property type="evidence" value="ECO:0007669"/>
    <property type="project" value="UniProtKB-ARBA"/>
</dbReference>
<comment type="function">
    <text evidence="6">DNA-dependent RNA polymerase catalyzes the transcription of DNA into RNA using the four ribonucleoside triphosphates as substrates. Specific peripheric component of RNA polymerase III which synthesizes small RNAs, such as 5S rRNA and tRNAs.</text>
</comment>
<sequence length="266" mass="29612">MNIPFPRGCNRNPSSLIVSSVQICVEMSRPATTSSLKRKKTEPKSLSDALGDTDQRVLEVIKDTKDMGIWTRDIKNKMKLTDHVVTKSLKSLLAKKLIKEVVNIQNKARKHYMAVEFEPSKEVSGGAWYVEGKLDTKFINDLKNICMTIIGRQKVATFEGIYDLLKKVTKVECTEQHVGEILNSMLLENEIIEVKSTGWGEYHSFPVGTLCYRLGSGAGLGKGARVGAMASIPCGMCPRINQCTPDGVISPATCEYYKKWLSDLNF</sequence>
<dbReference type="AlphaFoldDB" id="A0AAV1CI95"/>
<dbReference type="GO" id="GO:0005737">
    <property type="term" value="C:cytoplasm"/>
    <property type="evidence" value="ECO:0007669"/>
    <property type="project" value="UniProtKB-ARBA"/>
</dbReference>
<evidence type="ECO:0000313" key="8">
    <source>
        <dbReference type="Proteomes" id="UP001161247"/>
    </source>
</evidence>
<evidence type="ECO:0000256" key="2">
    <source>
        <dbReference type="ARBA" id="ARBA00011038"/>
    </source>
</evidence>
<keyword evidence="3 6" id="KW-0240">DNA-directed RNA polymerase</keyword>
<evidence type="ECO:0000256" key="4">
    <source>
        <dbReference type="ARBA" id="ARBA00023163"/>
    </source>
</evidence>
<proteinExistence type="inferred from homology"/>
<dbReference type="Proteomes" id="UP001161247">
    <property type="component" value="Chromosome 2"/>
</dbReference>
<dbReference type="InterPro" id="IPR016049">
    <property type="entry name" value="RNA_pol_Rpc34-like"/>
</dbReference>
<gene>
    <name evidence="7" type="ORF">OLC1_LOCUS6112</name>
</gene>
<name>A0AAV1CI95_OLDCO</name>
<dbReference type="InterPro" id="IPR036388">
    <property type="entry name" value="WH-like_DNA-bd_sf"/>
</dbReference>
<comment type="subcellular location">
    <subcellularLocation>
        <location evidence="1 6">Nucleus</location>
    </subcellularLocation>
</comment>
<comment type="similarity">
    <text evidence="2 6">Belongs to the eukaryotic RPC34/RPC39 RNA polymerase subunit family.</text>
</comment>
<organism evidence="7 8">
    <name type="scientific">Oldenlandia corymbosa var. corymbosa</name>
    <dbReference type="NCBI Taxonomy" id="529605"/>
    <lineage>
        <taxon>Eukaryota</taxon>
        <taxon>Viridiplantae</taxon>
        <taxon>Streptophyta</taxon>
        <taxon>Embryophyta</taxon>
        <taxon>Tracheophyta</taxon>
        <taxon>Spermatophyta</taxon>
        <taxon>Magnoliopsida</taxon>
        <taxon>eudicotyledons</taxon>
        <taxon>Gunneridae</taxon>
        <taxon>Pentapetalae</taxon>
        <taxon>asterids</taxon>
        <taxon>lamiids</taxon>
        <taxon>Gentianales</taxon>
        <taxon>Rubiaceae</taxon>
        <taxon>Rubioideae</taxon>
        <taxon>Spermacoceae</taxon>
        <taxon>Hedyotis-Oldenlandia complex</taxon>
        <taxon>Oldenlandia</taxon>
    </lineage>
</organism>
<dbReference type="PANTHER" id="PTHR12780">
    <property type="entry name" value="RNA POLYMERASE III DNA DIRECTED , 39KD SUBUNIT-RELATED"/>
    <property type="match status" value="1"/>
</dbReference>
<dbReference type="InterPro" id="IPR036390">
    <property type="entry name" value="WH_DNA-bd_sf"/>
</dbReference>
<evidence type="ECO:0000256" key="3">
    <source>
        <dbReference type="ARBA" id="ARBA00022478"/>
    </source>
</evidence>
<evidence type="ECO:0000256" key="6">
    <source>
        <dbReference type="PIRNR" id="PIRNR028763"/>
    </source>
</evidence>
<dbReference type="Gene3D" id="1.10.10.10">
    <property type="entry name" value="Winged helix-like DNA-binding domain superfamily/Winged helix DNA-binding domain"/>
    <property type="match status" value="1"/>
</dbReference>
<accession>A0AAV1CI95</accession>
<keyword evidence="8" id="KW-1185">Reference proteome</keyword>
<keyword evidence="5 6" id="KW-0539">Nucleus</keyword>
<evidence type="ECO:0000313" key="7">
    <source>
        <dbReference type="EMBL" id="CAI9095061.1"/>
    </source>
</evidence>
<dbReference type="GO" id="GO:0006383">
    <property type="term" value="P:transcription by RNA polymerase III"/>
    <property type="evidence" value="ECO:0007669"/>
    <property type="project" value="UniProtKB-UniRule"/>
</dbReference>
<dbReference type="PIRSF" id="PIRSF028763">
    <property type="entry name" value="RNA_pol_Rpc34"/>
    <property type="match status" value="1"/>
</dbReference>
<dbReference type="InterPro" id="IPR007832">
    <property type="entry name" value="RNA_pol_Rpc34"/>
</dbReference>
<dbReference type="EMBL" id="OX459119">
    <property type="protein sequence ID" value="CAI9095061.1"/>
    <property type="molecule type" value="Genomic_DNA"/>
</dbReference>
<dbReference type="SUPFAM" id="SSF46785">
    <property type="entry name" value="Winged helix' DNA-binding domain"/>
    <property type="match status" value="1"/>
</dbReference>
<dbReference type="FunFam" id="1.10.10.10:FF:000116">
    <property type="entry name" value="DNA-directed RNA polymerase III subunit RPC6"/>
    <property type="match status" value="1"/>
</dbReference>
<evidence type="ECO:0000256" key="5">
    <source>
        <dbReference type="ARBA" id="ARBA00023242"/>
    </source>
</evidence>